<dbReference type="GO" id="GO:0005524">
    <property type="term" value="F:ATP binding"/>
    <property type="evidence" value="ECO:0007669"/>
    <property type="project" value="UniProtKB-KW"/>
</dbReference>
<dbReference type="EC" id="2.7.13.3" evidence="2"/>
<dbReference type="PANTHER" id="PTHR43711">
    <property type="entry name" value="TWO-COMPONENT HISTIDINE KINASE"/>
    <property type="match status" value="1"/>
</dbReference>
<name>A0A428N8S2_9BACI</name>
<keyword evidence="3" id="KW-0597">Phosphoprotein</keyword>
<dbReference type="InterPro" id="IPR050736">
    <property type="entry name" value="Sensor_HK_Regulatory"/>
</dbReference>
<organism evidence="11 12">
    <name type="scientific">Salibacterium salarium</name>
    <dbReference type="NCBI Taxonomy" id="284579"/>
    <lineage>
        <taxon>Bacteria</taxon>
        <taxon>Bacillati</taxon>
        <taxon>Bacillota</taxon>
        <taxon>Bacilli</taxon>
        <taxon>Bacillales</taxon>
        <taxon>Bacillaceae</taxon>
    </lineage>
</organism>
<evidence type="ECO:0000313" key="11">
    <source>
        <dbReference type="EMBL" id="RSL34750.1"/>
    </source>
</evidence>
<dbReference type="InterPro" id="IPR005467">
    <property type="entry name" value="His_kinase_dom"/>
</dbReference>
<dbReference type="Pfam" id="PF02518">
    <property type="entry name" value="HATPase_c"/>
    <property type="match status" value="1"/>
</dbReference>
<dbReference type="PROSITE" id="PS50109">
    <property type="entry name" value="HIS_KIN"/>
    <property type="match status" value="1"/>
</dbReference>
<dbReference type="PRINTS" id="PR00344">
    <property type="entry name" value="BCTRLSENSOR"/>
</dbReference>
<keyword evidence="6 11" id="KW-0418">Kinase</keyword>
<dbReference type="CDD" id="cd00082">
    <property type="entry name" value="HisKA"/>
    <property type="match status" value="1"/>
</dbReference>
<dbReference type="PANTHER" id="PTHR43711:SF1">
    <property type="entry name" value="HISTIDINE KINASE 1"/>
    <property type="match status" value="1"/>
</dbReference>
<keyword evidence="9" id="KW-1133">Transmembrane helix</keyword>
<evidence type="ECO:0000256" key="1">
    <source>
        <dbReference type="ARBA" id="ARBA00000085"/>
    </source>
</evidence>
<dbReference type="InterPro" id="IPR004358">
    <property type="entry name" value="Sig_transdc_His_kin-like_C"/>
</dbReference>
<keyword evidence="5" id="KW-0547">Nucleotide-binding</keyword>
<evidence type="ECO:0000256" key="6">
    <source>
        <dbReference type="ARBA" id="ARBA00022777"/>
    </source>
</evidence>
<dbReference type="InterPro" id="IPR036097">
    <property type="entry name" value="HisK_dim/P_sf"/>
</dbReference>
<evidence type="ECO:0000313" key="12">
    <source>
        <dbReference type="Proteomes" id="UP000275076"/>
    </source>
</evidence>
<dbReference type="InterPro" id="IPR003594">
    <property type="entry name" value="HATPase_dom"/>
</dbReference>
<dbReference type="SUPFAM" id="SSF55874">
    <property type="entry name" value="ATPase domain of HSP90 chaperone/DNA topoisomerase II/histidine kinase"/>
    <property type="match status" value="1"/>
</dbReference>
<reference evidence="11 12" key="1">
    <citation type="submission" date="2018-10" db="EMBL/GenBank/DDBJ databases">
        <title>Draft genome sequence of Bacillus salarius IM0101, isolated from a hypersaline soil in Inner Mongolia, China.</title>
        <authorList>
            <person name="Yamprayoonswat W."/>
            <person name="Boonvisut S."/>
            <person name="Jumpathong W."/>
            <person name="Sittihan S."/>
            <person name="Ruangsuj P."/>
            <person name="Wanthongcharoen S."/>
            <person name="Thongpramul N."/>
            <person name="Pimmason S."/>
            <person name="Yu B."/>
            <person name="Yasawong M."/>
        </authorList>
    </citation>
    <scope>NUCLEOTIDE SEQUENCE [LARGE SCALE GENOMIC DNA]</scope>
    <source>
        <strain evidence="11 12">IM0101</strain>
    </source>
</reference>
<accession>A0A428N8S2</accession>
<dbReference type="OrthoDB" id="368131at2"/>
<keyword evidence="9" id="KW-0812">Transmembrane</keyword>
<evidence type="ECO:0000259" key="10">
    <source>
        <dbReference type="PROSITE" id="PS50109"/>
    </source>
</evidence>
<comment type="caution">
    <text evidence="11">The sequence shown here is derived from an EMBL/GenBank/DDBJ whole genome shotgun (WGS) entry which is preliminary data.</text>
</comment>
<sequence>MKIRAKIILLLLLNLFILFNVIYLSFALINSLSFDLIPLFSDNPQVQNAFSEIIKEYHTLIIFTLVVVSYIWAISNPLIHILEWIVHLAKDRYIEPMDSNGIPRSLSKRKGKLKYSYVFFKSILNNLQYLTNTLKVHKENEKELDKLKKAWVADIAHDLKTPLSYIKGYSSMLSGSNQWTEQERKKFLLKIEEKAYYMESLLLDLNNVFEFERASIDIHTEQVDLVSFVREEIIDFANTPIMEKYHVKLIDNLECPFMYTFDPSLIRRVLQNLLTNAVLHNSEGTNVQVSISRDDLFVVLEVKDDGKGMEQETIRQLYSRKNKGEATNSNFMPRGLGIPIVKQFIEAHDGNMSIESEIGQGTSVKLYLPLSK</sequence>
<proteinExistence type="predicted"/>
<dbReference type="InterPro" id="IPR003661">
    <property type="entry name" value="HisK_dim/P_dom"/>
</dbReference>
<keyword evidence="4" id="KW-0808">Transferase</keyword>
<evidence type="ECO:0000256" key="3">
    <source>
        <dbReference type="ARBA" id="ARBA00022553"/>
    </source>
</evidence>
<keyword evidence="9" id="KW-0472">Membrane</keyword>
<dbReference type="SMART" id="SM00388">
    <property type="entry name" value="HisKA"/>
    <property type="match status" value="1"/>
</dbReference>
<comment type="catalytic activity">
    <reaction evidence="1">
        <text>ATP + protein L-histidine = ADP + protein N-phospho-L-histidine.</text>
        <dbReference type="EC" id="2.7.13.3"/>
    </reaction>
</comment>
<dbReference type="RefSeq" id="WP_125554180.1">
    <property type="nucleotide sequence ID" value="NZ_RBVX01000002.1"/>
</dbReference>
<dbReference type="Pfam" id="PF00512">
    <property type="entry name" value="HisKA"/>
    <property type="match status" value="1"/>
</dbReference>
<dbReference type="AlphaFoldDB" id="A0A428N8S2"/>
<evidence type="ECO:0000256" key="8">
    <source>
        <dbReference type="ARBA" id="ARBA00023012"/>
    </source>
</evidence>
<dbReference type="Gene3D" id="3.30.565.10">
    <property type="entry name" value="Histidine kinase-like ATPase, C-terminal domain"/>
    <property type="match status" value="1"/>
</dbReference>
<keyword evidence="8" id="KW-0902">Two-component regulatory system</keyword>
<evidence type="ECO:0000256" key="5">
    <source>
        <dbReference type="ARBA" id="ARBA00022741"/>
    </source>
</evidence>
<evidence type="ECO:0000256" key="4">
    <source>
        <dbReference type="ARBA" id="ARBA00022679"/>
    </source>
</evidence>
<feature type="transmembrane region" description="Helical" evidence="9">
    <location>
        <begin position="60"/>
        <end position="82"/>
    </location>
</feature>
<feature type="transmembrane region" description="Helical" evidence="9">
    <location>
        <begin position="7"/>
        <end position="29"/>
    </location>
</feature>
<keyword evidence="12" id="KW-1185">Reference proteome</keyword>
<dbReference type="EMBL" id="RBVX01000002">
    <property type="protein sequence ID" value="RSL34750.1"/>
    <property type="molecule type" value="Genomic_DNA"/>
</dbReference>
<dbReference type="Gene3D" id="1.10.287.130">
    <property type="match status" value="1"/>
</dbReference>
<gene>
    <name evidence="11" type="ORF">D7Z54_02615</name>
</gene>
<evidence type="ECO:0000256" key="9">
    <source>
        <dbReference type="SAM" id="Phobius"/>
    </source>
</evidence>
<evidence type="ECO:0000256" key="7">
    <source>
        <dbReference type="ARBA" id="ARBA00022840"/>
    </source>
</evidence>
<evidence type="ECO:0000256" key="2">
    <source>
        <dbReference type="ARBA" id="ARBA00012438"/>
    </source>
</evidence>
<dbReference type="Proteomes" id="UP000275076">
    <property type="component" value="Unassembled WGS sequence"/>
</dbReference>
<feature type="domain" description="Histidine kinase" evidence="10">
    <location>
        <begin position="154"/>
        <end position="372"/>
    </location>
</feature>
<dbReference type="SUPFAM" id="SSF47384">
    <property type="entry name" value="Homodimeric domain of signal transducing histidine kinase"/>
    <property type="match status" value="1"/>
</dbReference>
<dbReference type="InterPro" id="IPR036890">
    <property type="entry name" value="HATPase_C_sf"/>
</dbReference>
<keyword evidence="7" id="KW-0067">ATP-binding</keyword>
<protein>
    <recommendedName>
        <fullName evidence="2">histidine kinase</fullName>
        <ecNumber evidence="2">2.7.13.3</ecNumber>
    </recommendedName>
</protein>
<dbReference type="SMART" id="SM00387">
    <property type="entry name" value="HATPase_c"/>
    <property type="match status" value="1"/>
</dbReference>
<dbReference type="GO" id="GO:0000155">
    <property type="term" value="F:phosphorelay sensor kinase activity"/>
    <property type="evidence" value="ECO:0007669"/>
    <property type="project" value="InterPro"/>
</dbReference>